<feature type="region of interest" description="Disordered" evidence="1">
    <location>
        <begin position="347"/>
        <end position="375"/>
    </location>
</feature>
<accession>A0A9J6DBX4</accession>
<feature type="region of interest" description="Disordered" evidence="1">
    <location>
        <begin position="187"/>
        <end position="294"/>
    </location>
</feature>
<dbReference type="VEuPathDB" id="VectorBase:LOC119176259"/>
<keyword evidence="3" id="KW-1185">Reference proteome</keyword>
<protein>
    <submittedName>
        <fullName evidence="2">Uncharacterized protein</fullName>
    </submittedName>
</protein>
<reference evidence="2" key="1">
    <citation type="journal article" date="2020" name="Cell">
        <title>Large-Scale Comparative Analyses of Tick Genomes Elucidate Their Genetic Diversity and Vector Capacities.</title>
        <authorList>
            <consortium name="Tick Genome and Microbiome Consortium (TIGMIC)"/>
            <person name="Jia N."/>
            <person name="Wang J."/>
            <person name="Shi W."/>
            <person name="Du L."/>
            <person name="Sun Y."/>
            <person name="Zhan W."/>
            <person name="Jiang J.F."/>
            <person name="Wang Q."/>
            <person name="Zhang B."/>
            <person name="Ji P."/>
            <person name="Bell-Sakyi L."/>
            <person name="Cui X.M."/>
            <person name="Yuan T.T."/>
            <person name="Jiang B.G."/>
            <person name="Yang W.F."/>
            <person name="Lam T.T."/>
            <person name="Chang Q.C."/>
            <person name="Ding S.J."/>
            <person name="Wang X.J."/>
            <person name="Zhu J.G."/>
            <person name="Ruan X.D."/>
            <person name="Zhao L."/>
            <person name="Wei J.T."/>
            <person name="Ye R.Z."/>
            <person name="Que T.C."/>
            <person name="Du C.H."/>
            <person name="Zhou Y.H."/>
            <person name="Cheng J.X."/>
            <person name="Dai P.F."/>
            <person name="Guo W.B."/>
            <person name="Han X.H."/>
            <person name="Huang E.J."/>
            <person name="Li L.F."/>
            <person name="Wei W."/>
            <person name="Gao Y.C."/>
            <person name="Liu J.Z."/>
            <person name="Shao H.Z."/>
            <person name="Wang X."/>
            <person name="Wang C.C."/>
            <person name="Yang T.C."/>
            <person name="Huo Q.B."/>
            <person name="Li W."/>
            <person name="Chen H.Y."/>
            <person name="Chen S.E."/>
            <person name="Zhou L.G."/>
            <person name="Ni X.B."/>
            <person name="Tian J.H."/>
            <person name="Sheng Y."/>
            <person name="Liu T."/>
            <person name="Pan Y.S."/>
            <person name="Xia L.Y."/>
            <person name="Li J."/>
            <person name="Zhao F."/>
            <person name="Cao W.C."/>
        </authorList>
    </citation>
    <scope>NUCLEOTIDE SEQUENCE</scope>
    <source>
        <strain evidence="2">Rmic-2018</strain>
    </source>
</reference>
<dbReference type="PANTHER" id="PTHR45775">
    <property type="entry name" value="RAD, GEM/KIR FAMILY MEMBER 2, ISOFORM C"/>
    <property type="match status" value="1"/>
</dbReference>
<dbReference type="PANTHER" id="PTHR45775:SF6">
    <property type="entry name" value="RAD, GEM_KIR FAMILY MEMBER 2, ISOFORM C"/>
    <property type="match status" value="1"/>
</dbReference>
<dbReference type="InterPro" id="IPR027417">
    <property type="entry name" value="P-loop_NTPase"/>
</dbReference>
<evidence type="ECO:0000256" key="1">
    <source>
        <dbReference type="SAM" id="MobiDB-lite"/>
    </source>
</evidence>
<dbReference type="EMBL" id="JABSTU010000010">
    <property type="protein sequence ID" value="KAH8019326.1"/>
    <property type="molecule type" value="Genomic_DNA"/>
</dbReference>
<dbReference type="SUPFAM" id="SSF52540">
    <property type="entry name" value="P-loop containing nucleoside triphosphate hydrolases"/>
    <property type="match status" value="1"/>
</dbReference>
<dbReference type="GO" id="GO:0005525">
    <property type="term" value="F:GTP binding"/>
    <property type="evidence" value="ECO:0007669"/>
    <property type="project" value="TreeGrafter"/>
</dbReference>
<dbReference type="AlphaFoldDB" id="A0A9J6DBX4"/>
<feature type="compositionally biased region" description="Polar residues" evidence="1">
    <location>
        <begin position="256"/>
        <end position="266"/>
    </location>
</feature>
<feature type="compositionally biased region" description="Basic residues" evidence="1">
    <location>
        <begin position="282"/>
        <end position="294"/>
    </location>
</feature>
<comment type="caution">
    <text evidence="2">The sequence shown here is derived from an EMBL/GenBank/DDBJ whole genome shotgun (WGS) entry which is preliminary data.</text>
</comment>
<feature type="compositionally biased region" description="Low complexity" evidence="1">
    <location>
        <begin position="190"/>
        <end position="199"/>
    </location>
</feature>
<evidence type="ECO:0000313" key="2">
    <source>
        <dbReference type="EMBL" id="KAH8019326.1"/>
    </source>
</evidence>
<organism evidence="2 3">
    <name type="scientific">Rhipicephalus microplus</name>
    <name type="common">Cattle tick</name>
    <name type="synonym">Boophilus microplus</name>
    <dbReference type="NCBI Taxonomy" id="6941"/>
    <lineage>
        <taxon>Eukaryota</taxon>
        <taxon>Metazoa</taxon>
        <taxon>Ecdysozoa</taxon>
        <taxon>Arthropoda</taxon>
        <taxon>Chelicerata</taxon>
        <taxon>Arachnida</taxon>
        <taxon>Acari</taxon>
        <taxon>Parasitiformes</taxon>
        <taxon>Ixodida</taxon>
        <taxon>Ixodoidea</taxon>
        <taxon>Ixodidae</taxon>
        <taxon>Rhipicephalinae</taxon>
        <taxon>Rhipicephalus</taxon>
        <taxon>Boophilus</taxon>
    </lineage>
</organism>
<dbReference type="GO" id="GO:0005246">
    <property type="term" value="F:calcium channel regulator activity"/>
    <property type="evidence" value="ECO:0007669"/>
    <property type="project" value="TreeGrafter"/>
</dbReference>
<evidence type="ECO:0000313" key="3">
    <source>
        <dbReference type="Proteomes" id="UP000821866"/>
    </source>
</evidence>
<name>A0A9J6DBX4_RHIMP</name>
<feature type="compositionally biased region" description="Polar residues" evidence="1">
    <location>
        <begin position="200"/>
        <end position="214"/>
    </location>
</feature>
<dbReference type="Gene3D" id="3.40.50.300">
    <property type="entry name" value="P-loop containing nucleotide triphosphate hydrolases"/>
    <property type="match status" value="1"/>
</dbReference>
<reference evidence="2" key="2">
    <citation type="submission" date="2021-09" db="EMBL/GenBank/DDBJ databases">
        <authorList>
            <person name="Jia N."/>
            <person name="Wang J."/>
            <person name="Shi W."/>
            <person name="Du L."/>
            <person name="Sun Y."/>
            <person name="Zhan W."/>
            <person name="Jiang J."/>
            <person name="Wang Q."/>
            <person name="Zhang B."/>
            <person name="Ji P."/>
            <person name="Sakyi L.B."/>
            <person name="Cui X."/>
            <person name="Yuan T."/>
            <person name="Jiang B."/>
            <person name="Yang W."/>
            <person name="Lam T.T.-Y."/>
            <person name="Chang Q."/>
            <person name="Ding S."/>
            <person name="Wang X."/>
            <person name="Zhu J."/>
            <person name="Ruan X."/>
            <person name="Zhao L."/>
            <person name="Wei J."/>
            <person name="Que T."/>
            <person name="Du C."/>
            <person name="Cheng J."/>
            <person name="Dai P."/>
            <person name="Han X."/>
            <person name="Huang E."/>
            <person name="Gao Y."/>
            <person name="Liu J."/>
            <person name="Shao H."/>
            <person name="Ye R."/>
            <person name="Li L."/>
            <person name="Wei W."/>
            <person name="Wang X."/>
            <person name="Wang C."/>
            <person name="Huo Q."/>
            <person name="Li W."/>
            <person name="Guo W."/>
            <person name="Chen H."/>
            <person name="Chen S."/>
            <person name="Zhou L."/>
            <person name="Zhou L."/>
            <person name="Ni X."/>
            <person name="Tian J."/>
            <person name="Zhou Y."/>
            <person name="Sheng Y."/>
            <person name="Liu T."/>
            <person name="Pan Y."/>
            <person name="Xia L."/>
            <person name="Li J."/>
            <person name="Zhao F."/>
            <person name="Cao W."/>
        </authorList>
    </citation>
    <scope>NUCLEOTIDE SEQUENCE</scope>
    <source>
        <strain evidence="2">Rmic-2018</strain>
        <tissue evidence="2">Larvae</tissue>
    </source>
</reference>
<sequence>MAFAGFWLPRVIVEPVAKARCFETTCAVFAGPGARRKFLEVESTPSRPSRNSALLGVRGSARASNAQEPTKIDLLLAQGASAGASRHGPRDGWRAHKRPVGSNTLYTHALQPFGAAFTAPLLAFAWQSRVLCFASCGAWWPPCDRGRLEELQFARCSARSAGLHLSRESSGRAEARLPRLYGMALENATRRASPTRTTAQPSSSQGSAADSETCLTGDGAVGVAAGGRSPSSQQQRSPSHSVRRKPRASPRRYHGSHSNGCASATASPLRDASVSRSQSMRTTRRPHSLQRHFRDRIASIPGDLLMVNGANDSRGSSSSSLPCEEPAADLQRLRNFAVTSKGVVNRGDSFRSKSRSTHSVASTGSGHKLVVPGSSEVGGEATSDAYCVCASLDRDRRVVSSLQPLNPEPVVRTDRATFALACLEPAGPSLSGLPPEVVVTRSTEPADLARYRILVLGAREVGKTSLINQFMTSEYIYAYDSSVGECAFSHWRPGARFKRHCSTV</sequence>
<proteinExistence type="predicted"/>
<dbReference type="Proteomes" id="UP000821866">
    <property type="component" value="Chromosome 8"/>
</dbReference>
<dbReference type="InterPro" id="IPR051641">
    <property type="entry name" value="RGK_GTP-binding_reg"/>
</dbReference>
<dbReference type="GO" id="GO:0005886">
    <property type="term" value="C:plasma membrane"/>
    <property type="evidence" value="ECO:0007669"/>
    <property type="project" value="TreeGrafter"/>
</dbReference>
<feature type="compositionally biased region" description="Low complexity" evidence="1">
    <location>
        <begin position="217"/>
        <end position="240"/>
    </location>
</feature>
<gene>
    <name evidence="2" type="ORF">HPB51_018937</name>
</gene>
<feature type="compositionally biased region" description="Basic residues" evidence="1">
    <location>
        <begin position="241"/>
        <end position="255"/>
    </location>
</feature>